<dbReference type="NCBIfam" id="TIGR00517">
    <property type="entry name" value="acyl_carrier"/>
    <property type="match status" value="1"/>
</dbReference>
<feature type="domain" description="Carrier" evidence="5">
    <location>
        <begin position="758"/>
        <end position="832"/>
    </location>
</feature>
<dbReference type="InterPro" id="IPR036736">
    <property type="entry name" value="ACP-like_sf"/>
</dbReference>
<dbReference type="EMBL" id="JBBPBM010000093">
    <property type="protein sequence ID" value="KAK8509162.1"/>
    <property type="molecule type" value="Genomic_DNA"/>
</dbReference>
<comment type="caution">
    <text evidence="6">The sequence shown here is derived from an EMBL/GenBank/DDBJ whole genome shotgun (WGS) entry which is preliminary data.</text>
</comment>
<reference evidence="6 7" key="1">
    <citation type="journal article" date="2024" name="G3 (Bethesda)">
        <title>Genome assembly of Hibiscus sabdariffa L. provides insights into metabolisms of medicinal natural products.</title>
        <authorList>
            <person name="Kim T."/>
        </authorList>
    </citation>
    <scope>NUCLEOTIDE SEQUENCE [LARGE SCALE GENOMIC DNA]</scope>
    <source>
        <strain evidence="6">TK-2024</strain>
        <tissue evidence="6">Old leaves</tissue>
    </source>
</reference>
<evidence type="ECO:0000256" key="4">
    <source>
        <dbReference type="RuleBase" id="RU000722"/>
    </source>
</evidence>
<accession>A0ABR2BPT8</accession>
<dbReference type="Gene3D" id="3.50.50.60">
    <property type="entry name" value="FAD/NAD(P)-binding domain"/>
    <property type="match status" value="1"/>
</dbReference>
<dbReference type="InterPro" id="IPR021099">
    <property type="entry name" value="PORR_domain"/>
</dbReference>
<protein>
    <recommendedName>
        <fullName evidence="4">Acyl carrier protein</fullName>
    </recommendedName>
</protein>
<dbReference type="InterPro" id="IPR045040">
    <property type="entry name" value="PORR_fam"/>
</dbReference>
<organism evidence="6 7">
    <name type="scientific">Hibiscus sabdariffa</name>
    <name type="common">roselle</name>
    <dbReference type="NCBI Taxonomy" id="183260"/>
    <lineage>
        <taxon>Eukaryota</taxon>
        <taxon>Viridiplantae</taxon>
        <taxon>Streptophyta</taxon>
        <taxon>Embryophyta</taxon>
        <taxon>Tracheophyta</taxon>
        <taxon>Spermatophyta</taxon>
        <taxon>Magnoliopsida</taxon>
        <taxon>eudicotyledons</taxon>
        <taxon>Gunneridae</taxon>
        <taxon>Pentapetalae</taxon>
        <taxon>rosids</taxon>
        <taxon>malvids</taxon>
        <taxon>Malvales</taxon>
        <taxon>Malvaceae</taxon>
        <taxon>Malvoideae</taxon>
        <taxon>Hibiscus</taxon>
    </lineage>
</organism>
<dbReference type="Pfam" id="PF11955">
    <property type="entry name" value="PORR"/>
    <property type="match status" value="1"/>
</dbReference>
<comment type="function">
    <text evidence="4">Carrier of the growing fatty acid chain in fatty acid biosynthesis.</text>
</comment>
<evidence type="ECO:0000256" key="2">
    <source>
        <dbReference type="ARBA" id="ARBA00022450"/>
    </source>
</evidence>
<dbReference type="Gene3D" id="1.10.1200.10">
    <property type="entry name" value="ACP-like"/>
    <property type="match status" value="1"/>
</dbReference>
<keyword evidence="7" id="KW-1185">Reference proteome</keyword>
<dbReference type="InterPro" id="IPR020806">
    <property type="entry name" value="PKS_PP-bd"/>
</dbReference>
<sequence>MTSSRRVQDRSKNKRIHHLEIVKEKWKILSKVLFLMEVIKEETEMVIPVRSLYQYRKQINLPKPHKITDFIEKCPKLFELYKDQRGTLWCGMTKEAEDLLEEEERLIEEQSIKAVEYVTRILMMSVDKRIQLDKIAHFRRDFGLPVEFRNKWVNQYPQHFRVVKSKDGVEFLELVNWNPAWAITELEKKALGLNDGIGREPGVLSLPFPLKFPPNYKKVYRHGGKIEHFQKRSYLSPYADARELKAGSLEFDKRAVAVMHELLSFTIEKRLVTDHLTHFRRELVMPQKLMRLLLKHFGIFYVSERGKRFSVFLTEAYDGSELIEKCPLVSWKEKVLSFVGYRGKKKKIPTFSDLSDMEERDIIEEKDIVDGDTEIENICAEFEEEAVMDGLETVSLINDDELEISHLSHHNPIVFEATDSIGSVWKHCSFASTKLQTPRYDFEFSDNPWSERDNSSFPTYLEILEYLHAAGLGEFGPLLSGHPVWEVAVETHPSKTVESRIWKLPLKKYGLKPDHQFDEDYASCQMAILPENLFSEADKGKIMFKKTSKWWFWNKGLEFEDNTKVEADVVLLATGFDGKKKVQDLLPQPFSNLVSDSSGITPLYRRTIHPLILNMVFVGYIESVTNLHPAELRCKCSSTAVEFSATLSHLAMTLPPGRRHLLFTIEGILQGCIFHPNYSIKLQMAAFASISACSLATPATISISRGSISQHKSFTAMGVPVVCNGLKVIPKIQFSKTNKLSTRSSCFRTPVSCSLADPETLKTVQDTIAKQLSIDVSTVTPETKFADLGADSLDTVEIMMALEEQFGVSVGEGGAENIATVQDAAELIEKVKAAA</sequence>
<keyword evidence="4" id="KW-0276">Fatty acid metabolism</keyword>
<dbReference type="InterPro" id="IPR036188">
    <property type="entry name" value="FAD/NAD-bd_sf"/>
</dbReference>
<keyword evidence="3" id="KW-0597">Phosphoprotein</keyword>
<proteinExistence type="inferred from homology"/>
<gene>
    <name evidence="6" type="ORF">V6N12_018250</name>
</gene>
<keyword evidence="4" id="KW-0444">Lipid biosynthesis</keyword>
<name>A0ABR2BPT8_9ROSI</name>
<dbReference type="PANTHER" id="PTHR31476:SF8">
    <property type="entry name" value="EXPRESSED PROTEIN"/>
    <property type="match status" value="1"/>
</dbReference>
<dbReference type="Proteomes" id="UP001472677">
    <property type="component" value="Unassembled WGS sequence"/>
</dbReference>
<evidence type="ECO:0000256" key="3">
    <source>
        <dbReference type="ARBA" id="ARBA00022553"/>
    </source>
</evidence>
<dbReference type="InterPro" id="IPR003231">
    <property type="entry name" value="ACP"/>
</dbReference>
<dbReference type="NCBIfam" id="NF002148">
    <property type="entry name" value="PRK00982.1-2"/>
    <property type="match status" value="1"/>
</dbReference>
<keyword evidence="4" id="KW-0275">Fatty acid biosynthesis</keyword>
<evidence type="ECO:0000313" key="6">
    <source>
        <dbReference type="EMBL" id="KAK8509162.1"/>
    </source>
</evidence>
<dbReference type="HAMAP" id="MF_01217">
    <property type="entry name" value="Acyl_carrier"/>
    <property type="match status" value="1"/>
</dbReference>
<evidence type="ECO:0000256" key="1">
    <source>
        <dbReference type="ARBA" id="ARBA00010930"/>
    </source>
</evidence>
<dbReference type="Pfam" id="PF00550">
    <property type="entry name" value="PP-binding"/>
    <property type="match status" value="1"/>
</dbReference>
<dbReference type="PROSITE" id="PS50075">
    <property type="entry name" value="CARRIER"/>
    <property type="match status" value="1"/>
</dbReference>
<keyword evidence="4" id="KW-0443">Lipid metabolism</keyword>
<keyword evidence="2 4" id="KW-0596">Phosphopantetheine</keyword>
<evidence type="ECO:0000313" key="7">
    <source>
        <dbReference type="Proteomes" id="UP001472677"/>
    </source>
</evidence>
<dbReference type="SMART" id="SM00823">
    <property type="entry name" value="PKS_PP"/>
    <property type="match status" value="1"/>
</dbReference>
<dbReference type="SUPFAM" id="SSF47336">
    <property type="entry name" value="ACP-like"/>
    <property type="match status" value="1"/>
</dbReference>
<evidence type="ECO:0000259" key="5">
    <source>
        <dbReference type="PROSITE" id="PS50075"/>
    </source>
</evidence>
<dbReference type="SUPFAM" id="SSF51905">
    <property type="entry name" value="FAD/NAD(P)-binding domain"/>
    <property type="match status" value="1"/>
</dbReference>
<comment type="similarity">
    <text evidence="1">Belongs to the acyl carrier protein (ACP) family.</text>
</comment>
<dbReference type="InterPro" id="IPR009081">
    <property type="entry name" value="PP-bd_ACP"/>
</dbReference>
<dbReference type="PANTHER" id="PTHR31476">
    <property type="entry name" value="PROTEIN WHAT'S THIS FACTOR 1 HOMOLOG, CHLOROPLASTIC"/>
    <property type="match status" value="1"/>
</dbReference>